<dbReference type="PROSITE" id="PS52019">
    <property type="entry name" value="PKS_MFAS_DH"/>
    <property type="match status" value="1"/>
</dbReference>
<evidence type="ECO:0000256" key="1">
    <source>
        <dbReference type="ARBA" id="ARBA00005194"/>
    </source>
</evidence>
<gene>
    <name evidence="12" type="ORF">DKT75_01490</name>
</gene>
<dbReference type="SMART" id="SM00825">
    <property type="entry name" value="PKS_KS"/>
    <property type="match status" value="1"/>
</dbReference>
<evidence type="ECO:0000256" key="6">
    <source>
        <dbReference type="ARBA" id="ARBA00023268"/>
    </source>
</evidence>
<dbReference type="PROSITE" id="PS00606">
    <property type="entry name" value="KS3_1"/>
    <property type="match status" value="1"/>
</dbReference>
<dbReference type="Pfam" id="PF08240">
    <property type="entry name" value="ADH_N"/>
    <property type="match status" value="1"/>
</dbReference>
<dbReference type="InterPro" id="IPR042104">
    <property type="entry name" value="PKS_dehydratase_sf"/>
</dbReference>
<dbReference type="InterPro" id="IPR015424">
    <property type="entry name" value="PyrdxlP-dep_Trfase"/>
</dbReference>
<dbReference type="Pfam" id="PF00698">
    <property type="entry name" value="Acyl_transf_1"/>
    <property type="match status" value="1"/>
</dbReference>
<dbReference type="GO" id="GO:0016491">
    <property type="term" value="F:oxidoreductase activity"/>
    <property type="evidence" value="ECO:0007669"/>
    <property type="project" value="InterPro"/>
</dbReference>
<dbReference type="SMART" id="SM00826">
    <property type="entry name" value="PKS_DH"/>
    <property type="match status" value="1"/>
</dbReference>
<keyword evidence="5" id="KW-0808">Transferase</keyword>
<dbReference type="InterPro" id="IPR020807">
    <property type="entry name" value="PKS_DH"/>
</dbReference>
<dbReference type="InterPro" id="IPR014030">
    <property type="entry name" value="Ketoacyl_synth_N"/>
</dbReference>
<dbReference type="Pfam" id="PF00550">
    <property type="entry name" value="PP-binding"/>
    <property type="match status" value="1"/>
</dbReference>
<dbReference type="Gene3D" id="1.10.1200.10">
    <property type="entry name" value="ACP-like"/>
    <property type="match status" value="1"/>
</dbReference>
<dbReference type="SMART" id="SM00822">
    <property type="entry name" value="PKS_KR"/>
    <property type="match status" value="1"/>
</dbReference>
<dbReference type="FunFam" id="3.40.366.10:FF:000002">
    <property type="entry name" value="Probable polyketide synthase 2"/>
    <property type="match status" value="1"/>
</dbReference>
<dbReference type="SMART" id="SM00827">
    <property type="entry name" value="PKS_AT"/>
    <property type="match status" value="1"/>
</dbReference>
<evidence type="ECO:0000256" key="5">
    <source>
        <dbReference type="ARBA" id="ARBA00022679"/>
    </source>
</evidence>
<dbReference type="InterPro" id="IPR020841">
    <property type="entry name" value="PKS_Beta-ketoAc_synthase_dom"/>
</dbReference>
<dbReference type="PROSITE" id="PS52004">
    <property type="entry name" value="KS3_2"/>
    <property type="match status" value="1"/>
</dbReference>
<dbReference type="SUPFAM" id="SSF55048">
    <property type="entry name" value="Probable ACP-binding domain of malonyl-CoA ACP transacylase"/>
    <property type="match status" value="1"/>
</dbReference>
<dbReference type="OrthoDB" id="9778690at2"/>
<keyword evidence="6" id="KW-0511">Multifunctional enzyme</keyword>
<organism evidence="12 13">
    <name type="scientific">Leucothrix arctica</name>
    <dbReference type="NCBI Taxonomy" id="1481894"/>
    <lineage>
        <taxon>Bacteria</taxon>
        <taxon>Pseudomonadati</taxon>
        <taxon>Pseudomonadota</taxon>
        <taxon>Gammaproteobacteria</taxon>
        <taxon>Thiotrichales</taxon>
        <taxon>Thiotrichaceae</taxon>
        <taxon>Leucothrix</taxon>
    </lineage>
</organism>
<evidence type="ECO:0000256" key="8">
    <source>
        <dbReference type="PROSITE-ProRule" id="PRU01363"/>
    </source>
</evidence>
<feature type="region of interest" description="C-terminal hotdog fold" evidence="8">
    <location>
        <begin position="1063"/>
        <end position="1202"/>
    </location>
</feature>
<dbReference type="Pfam" id="PF21089">
    <property type="entry name" value="PKS_DH_N"/>
    <property type="match status" value="1"/>
</dbReference>
<feature type="domain" description="Ketosynthase family 3 (KS3)" evidence="10">
    <location>
        <begin position="32"/>
        <end position="456"/>
    </location>
</feature>
<reference evidence="12 13" key="1">
    <citation type="submission" date="2018-05" db="EMBL/GenBank/DDBJ databases">
        <title>Leucothrix arctica sp. nov., isolated from Arctic seawater.</title>
        <authorList>
            <person name="Choi A."/>
            <person name="Baek K."/>
        </authorList>
    </citation>
    <scope>NUCLEOTIDE SEQUENCE [LARGE SCALE GENOMIC DNA]</scope>
    <source>
        <strain evidence="12 13">IMCC9719</strain>
    </source>
</reference>
<dbReference type="PROSITE" id="PS50075">
    <property type="entry name" value="CARRIER"/>
    <property type="match status" value="1"/>
</dbReference>
<dbReference type="InterPro" id="IPR013968">
    <property type="entry name" value="PKS_KR"/>
</dbReference>
<dbReference type="Gene3D" id="3.40.47.10">
    <property type="match status" value="1"/>
</dbReference>
<protein>
    <submittedName>
        <fullName evidence="12">Beta-ketoacyl synthase</fullName>
    </submittedName>
</protein>
<evidence type="ECO:0000259" key="10">
    <source>
        <dbReference type="PROSITE" id="PS52004"/>
    </source>
</evidence>
<dbReference type="GO" id="GO:0004315">
    <property type="term" value="F:3-oxoacyl-[acyl-carrier-protein] synthase activity"/>
    <property type="evidence" value="ECO:0007669"/>
    <property type="project" value="InterPro"/>
</dbReference>
<feature type="active site" description="Proton donor; for dehydratase activity" evidence="8">
    <location>
        <position position="1123"/>
    </location>
</feature>
<dbReference type="InterPro" id="IPR011032">
    <property type="entry name" value="GroES-like_sf"/>
</dbReference>
<dbReference type="Gene3D" id="3.10.129.110">
    <property type="entry name" value="Polyketide synthase dehydratase"/>
    <property type="match status" value="1"/>
</dbReference>
<evidence type="ECO:0000256" key="2">
    <source>
        <dbReference type="ARBA" id="ARBA00006484"/>
    </source>
</evidence>
<comment type="caution">
    <text evidence="12">The sequence shown here is derived from an EMBL/GenBank/DDBJ whole genome shotgun (WGS) entry which is preliminary data.</text>
</comment>
<dbReference type="InterPro" id="IPR001227">
    <property type="entry name" value="Ac_transferase_dom_sf"/>
</dbReference>
<dbReference type="Proteomes" id="UP000245506">
    <property type="component" value="Unassembled WGS sequence"/>
</dbReference>
<dbReference type="Gene3D" id="3.40.366.10">
    <property type="entry name" value="Malonyl-Coenzyme A Acyl Carrier Protein, domain 2"/>
    <property type="match status" value="1"/>
</dbReference>
<dbReference type="SMART" id="SM00823">
    <property type="entry name" value="PKS_PP"/>
    <property type="match status" value="1"/>
</dbReference>
<evidence type="ECO:0000256" key="7">
    <source>
        <dbReference type="ARBA" id="ARBA00054155"/>
    </source>
</evidence>
<dbReference type="CDD" id="cd05195">
    <property type="entry name" value="enoyl_red"/>
    <property type="match status" value="1"/>
</dbReference>
<feature type="active site" description="Proton acceptor; for dehydratase activity" evidence="8">
    <location>
        <position position="957"/>
    </location>
</feature>
<dbReference type="InterPro" id="IPR049552">
    <property type="entry name" value="PKS_DH_N"/>
</dbReference>
<dbReference type="Pfam" id="PF08659">
    <property type="entry name" value="KR"/>
    <property type="match status" value="1"/>
</dbReference>
<keyword evidence="3" id="KW-0596">Phosphopantetheine</keyword>
<dbReference type="GO" id="GO:0030170">
    <property type="term" value="F:pyridoxal phosphate binding"/>
    <property type="evidence" value="ECO:0007669"/>
    <property type="project" value="InterPro"/>
</dbReference>
<dbReference type="InterPro" id="IPR014031">
    <property type="entry name" value="Ketoacyl_synth_C"/>
</dbReference>
<evidence type="ECO:0000256" key="3">
    <source>
        <dbReference type="ARBA" id="ARBA00022450"/>
    </source>
</evidence>
<feature type="region of interest" description="N-terminal hotdog fold" evidence="8">
    <location>
        <begin position="925"/>
        <end position="1050"/>
    </location>
</feature>
<dbReference type="SMART" id="SM00829">
    <property type="entry name" value="PKS_ER"/>
    <property type="match status" value="1"/>
</dbReference>
<dbReference type="InterPro" id="IPR015421">
    <property type="entry name" value="PyrdxlP-dep_Trfase_major"/>
</dbReference>
<keyword evidence="4" id="KW-0597">Phosphoprotein</keyword>
<feature type="domain" description="PKS/mFAS DH" evidence="11">
    <location>
        <begin position="925"/>
        <end position="1202"/>
    </location>
</feature>
<dbReference type="GO" id="GO:0004312">
    <property type="term" value="F:fatty acid synthase activity"/>
    <property type="evidence" value="ECO:0007669"/>
    <property type="project" value="TreeGrafter"/>
</dbReference>
<dbReference type="GO" id="GO:0005737">
    <property type="term" value="C:cytoplasm"/>
    <property type="evidence" value="ECO:0007669"/>
    <property type="project" value="TreeGrafter"/>
</dbReference>
<dbReference type="InterPro" id="IPR050091">
    <property type="entry name" value="PKS_NRPS_Biosynth_Enz"/>
</dbReference>
<dbReference type="SUPFAM" id="SSF53901">
    <property type="entry name" value="Thiolase-like"/>
    <property type="match status" value="1"/>
</dbReference>
<dbReference type="RefSeq" id="WP_109821671.1">
    <property type="nucleotide sequence ID" value="NZ_QGKL01000007.1"/>
</dbReference>
<evidence type="ECO:0000259" key="11">
    <source>
        <dbReference type="PROSITE" id="PS52019"/>
    </source>
</evidence>
<dbReference type="GO" id="GO:0071770">
    <property type="term" value="P:DIM/DIP cell wall layer assembly"/>
    <property type="evidence" value="ECO:0007669"/>
    <property type="project" value="TreeGrafter"/>
</dbReference>
<name>A0A317CL60_9GAMM</name>
<dbReference type="Pfam" id="PF00155">
    <property type="entry name" value="Aminotran_1_2"/>
    <property type="match status" value="1"/>
</dbReference>
<dbReference type="Gene3D" id="3.90.1150.10">
    <property type="entry name" value="Aspartate Aminotransferase, domain 1"/>
    <property type="match status" value="1"/>
</dbReference>
<feature type="domain" description="Carrier" evidence="9">
    <location>
        <begin position="2062"/>
        <end position="2140"/>
    </location>
</feature>
<dbReference type="EMBL" id="QGKL01000007">
    <property type="protein sequence ID" value="PWQ99246.1"/>
    <property type="molecule type" value="Genomic_DNA"/>
</dbReference>
<dbReference type="Pfam" id="PF21394">
    <property type="entry name" value="Beta-ketacyl_N"/>
    <property type="match status" value="1"/>
</dbReference>
<dbReference type="InterPro" id="IPR004839">
    <property type="entry name" value="Aminotransferase_I/II_large"/>
</dbReference>
<comment type="pathway">
    <text evidence="1">Lipid metabolism; fatty acid biosynthesis.</text>
</comment>
<dbReference type="SUPFAM" id="SSF50129">
    <property type="entry name" value="GroES-like"/>
    <property type="match status" value="1"/>
</dbReference>
<dbReference type="InterPro" id="IPR036291">
    <property type="entry name" value="NAD(P)-bd_dom_sf"/>
</dbReference>
<dbReference type="Pfam" id="PF00109">
    <property type="entry name" value="ketoacyl-synt"/>
    <property type="match status" value="1"/>
</dbReference>
<dbReference type="SUPFAM" id="SSF51735">
    <property type="entry name" value="NAD(P)-binding Rossmann-fold domains"/>
    <property type="match status" value="3"/>
</dbReference>
<dbReference type="InterPro" id="IPR036736">
    <property type="entry name" value="ACP-like_sf"/>
</dbReference>
<dbReference type="InterPro" id="IPR013154">
    <property type="entry name" value="ADH-like_N"/>
</dbReference>
<dbReference type="GO" id="GO:0031177">
    <property type="term" value="F:phosphopantetheine binding"/>
    <property type="evidence" value="ECO:0007669"/>
    <property type="project" value="InterPro"/>
</dbReference>
<dbReference type="InterPro" id="IPR020843">
    <property type="entry name" value="ER"/>
</dbReference>
<dbReference type="SUPFAM" id="SSF53383">
    <property type="entry name" value="PLP-dependent transferases"/>
    <property type="match status" value="1"/>
</dbReference>
<dbReference type="SUPFAM" id="SSF47336">
    <property type="entry name" value="ACP-like"/>
    <property type="match status" value="1"/>
</dbReference>
<dbReference type="InterPro" id="IPR020806">
    <property type="entry name" value="PKS_PP-bd"/>
</dbReference>
<dbReference type="InterPro" id="IPR018201">
    <property type="entry name" value="Ketoacyl_synth_AS"/>
</dbReference>
<dbReference type="CDD" id="cd08955">
    <property type="entry name" value="KR_2_FAS_SDR_x"/>
    <property type="match status" value="1"/>
</dbReference>
<dbReference type="GO" id="GO:0005886">
    <property type="term" value="C:plasma membrane"/>
    <property type="evidence" value="ECO:0007669"/>
    <property type="project" value="TreeGrafter"/>
</dbReference>
<dbReference type="SUPFAM" id="SSF52151">
    <property type="entry name" value="FabD/lysophospholipase-like"/>
    <property type="match status" value="1"/>
</dbReference>
<proteinExistence type="inferred from homology"/>
<dbReference type="PANTHER" id="PTHR43775">
    <property type="entry name" value="FATTY ACID SYNTHASE"/>
    <property type="match status" value="1"/>
</dbReference>
<dbReference type="Pfam" id="PF13602">
    <property type="entry name" value="ADH_zinc_N_2"/>
    <property type="match status" value="1"/>
</dbReference>
<evidence type="ECO:0000313" key="12">
    <source>
        <dbReference type="EMBL" id="PWQ99246.1"/>
    </source>
</evidence>
<dbReference type="FunFam" id="3.40.50.720:FF:000209">
    <property type="entry name" value="Polyketide synthase Pks12"/>
    <property type="match status" value="1"/>
</dbReference>
<dbReference type="InterPro" id="IPR057326">
    <property type="entry name" value="KR_dom"/>
</dbReference>
<dbReference type="InterPro" id="IPR049490">
    <property type="entry name" value="C883_1060-like_KR_N"/>
</dbReference>
<dbReference type="InterPro" id="IPR009081">
    <property type="entry name" value="PP-bd_ACP"/>
</dbReference>
<dbReference type="Gene3D" id="3.90.180.10">
    <property type="entry name" value="Medium-chain alcohol dehydrogenases, catalytic domain"/>
    <property type="match status" value="1"/>
</dbReference>
<dbReference type="InterPro" id="IPR032821">
    <property type="entry name" value="PKS_assoc"/>
</dbReference>
<evidence type="ECO:0000313" key="13">
    <source>
        <dbReference type="Proteomes" id="UP000245506"/>
    </source>
</evidence>
<dbReference type="CDD" id="cd00833">
    <property type="entry name" value="PKS"/>
    <property type="match status" value="1"/>
</dbReference>
<dbReference type="GO" id="GO:0006633">
    <property type="term" value="P:fatty acid biosynthetic process"/>
    <property type="evidence" value="ECO:0007669"/>
    <property type="project" value="UniProtKB-UniPathway"/>
</dbReference>
<dbReference type="Pfam" id="PF02801">
    <property type="entry name" value="Ketoacyl-synt_C"/>
    <property type="match status" value="1"/>
</dbReference>
<dbReference type="InterPro" id="IPR016039">
    <property type="entry name" value="Thiolase-like"/>
</dbReference>
<dbReference type="InterPro" id="IPR016035">
    <property type="entry name" value="Acyl_Trfase/lysoPLipase"/>
</dbReference>
<evidence type="ECO:0000256" key="4">
    <source>
        <dbReference type="ARBA" id="ARBA00022553"/>
    </source>
</evidence>
<dbReference type="InterPro" id="IPR049900">
    <property type="entry name" value="PKS_mFAS_DH"/>
</dbReference>
<dbReference type="Gene3D" id="3.30.70.3290">
    <property type="match status" value="1"/>
</dbReference>
<comment type="similarity">
    <text evidence="2">Belongs to the short-chain dehydrogenases/reductases (SDR) family.</text>
</comment>
<accession>A0A317CL60</accession>
<dbReference type="FunFam" id="3.40.47.10:FF:000019">
    <property type="entry name" value="Polyketide synthase type I"/>
    <property type="match status" value="1"/>
</dbReference>
<dbReference type="InterPro" id="IPR049551">
    <property type="entry name" value="PKS_DH_C"/>
</dbReference>
<keyword evidence="13" id="KW-1185">Reference proteome</keyword>
<dbReference type="Gene3D" id="3.40.640.10">
    <property type="entry name" value="Type I PLP-dependent aspartate aminotransferase-like (Major domain)"/>
    <property type="match status" value="1"/>
</dbReference>
<evidence type="ECO:0000259" key="9">
    <source>
        <dbReference type="PROSITE" id="PS50075"/>
    </source>
</evidence>
<dbReference type="InterPro" id="IPR015422">
    <property type="entry name" value="PyrdxlP-dep_Trfase_small"/>
</dbReference>
<comment type="function">
    <text evidence="7">Involved in production of the polyketide antibiotic thailandamide.</text>
</comment>
<dbReference type="Pfam" id="PF14765">
    <property type="entry name" value="PS-DH"/>
    <property type="match status" value="1"/>
</dbReference>
<dbReference type="InterPro" id="IPR014043">
    <property type="entry name" value="Acyl_transferase_dom"/>
</dbReference>
<dbReference type="PANTHER" id="PTHR43775:SF37">
    <property type="entry name" value="SI:DKEY-61P9.11"/>
    <property type="match status" value="1"/>
</dbReference>
<dbReference type="InterPro" id="IPR016036">
    <property type="entry name" value="Malonyl_transacylase_ACP-bd"/>
</dbReference>
<dbReference type="Gene3D" id="3.40.50.720">
    <property type="entry name" value="NAD(P)-binding Rossmann-like Domain"/>
    <property type="match status" value="3"/>
</dbReference>
<dbReference type="Pfam" id="PF16197">
    <property type="entry name" value="KAsynt_C_assoc"/>
    <property type="match status" value="1"/>
</dbReference>
<sequence>MSTLSKQISQLSPLKIAMAAQQLAPKMSIVNAEPIAIVGMGCRLPGGVDSPEKYWELLKEGKDAVSEMNSDRWDFDAHFDKDPTTPGKMSVRHAGFIDNVDKFDAQFFGISPREAAVLDPQQRLLMEVSWEAIENAGIVPSSLHNSATGVYIGITTSEYEKLCLQSNITDNNHIAYMGTGNDTCAAAGRLSYSLGLTGPSLSVNTACSSSLVAIHLACDSLRQRTSNMALAGGVNLTLIPDIYTVFSKAGMLSPDGRCKSFDASANGYVRGEGCGVLVLKRLSDAVADGDNILSIIRGSAVNQDGRSSGLTVPNGPSQQAVIRQALDNSGVLASQVGYVEAHGTGTSLGDPIEVGALGEVFREGRENPLLIGSAKTNIGHLESGAGVAGMIKTVLSLQHAEIPPNLHFKNPSPHIAWDDLPIKVVTERTPWPTERRIAGVSSFGYSGTNAHFILEAAPETVAPKTNEKDRSTHVLTLSTRTEEALSDIASSYAHYIAANPEASLADICASANTRRTQFAYSLAVSASTTETLAEQLTAFSNGDNSNVVTGSSLDNKQAKAAFLFTGQGSQYVNMGRELFDTQPTFRNVLEQCDALLKPYLEHSLLDVMYSDRPNSAPEGLINDTAYTQPALFAIEYALATLWQSWGVKPEVMLGHSVGEYAAACLAGVFSLEDALKLIAMRGKLMQALPRDGGMMAIRASSKQVTQAIANYTDTVSIAAINGSNSIVISGAQTALDNIADTFKSENISTRALTVSHAFHSPLMQPMLAEFAELANSIHYAKPSIKIVSTLTAALVSEEMASADYWVKHVSAAVNFKGGIEVLGALNCTSFIEIGAQPVLLGMAQHCIQPEGAVWAPSLRNNKDDWQQITSSLAEISVKGINVNWQGFDKDYARNTLILPNYPFQRQRHWIPQSAQADSRSSDALRPMVDRMVHSSLIKETILETSFSLEALPFLKDHTVFEEYVVPGASHLSVILSGADLLGMPSCQLEDVIFPGPLVLPEDQPRLVQAVLSPEDDATMSFQLISTSPTAPEQEAQTHATGRLANADSAHDTVSLSSLQSRCQEVLSPESLYQTAADQFIEFGPSFRWITQLSKGDGEALAQFTLPESIGSLDGYPIHPGLLDACLQTAGVTLDESASTETLLPFTLKTLNIGPMPTDNSWWCHVVQVGATTWDIQLFNDEGEVLLSIDGFEMRKAPRDAMLQRQLADWLYDIDWQAKATTPETLPEQAGRWLIFADSNGLGEQLAAELHEQNQATILVYSGNHYSTTERPESINETQVITINAQESADYERMIDEAFKQSGTACLGSIYLWSTERHESVETLLSDAQSTTVSATYAVQAIIRSQLNAPLYLVTQGSQAVNNETGYQLASASIWGFGRSLAIEQPSLTCTCIDLDQAEQNVAALLTELSSTDQEDQVAWRAGTRYVARLAKLTDHTQQLLTTPEGPFRVQLDDYGSADELRLVPITRRVPEAAEVEIEVAATALNFRDVLNSLGMLKDYYAEVLGIERAQDVPLGFECAGTVIAVGPDVTGLKIGDQVIANTEGSFASYVTVDSALVARKPANIPFEAAAGIPTAFLTAYYGLKELAQLKAGDKILIQSAAGGVGQAAVQLAQAAGAEIYATASPAKWNALKAQGIKHVMNSRTLDFADEVLRLTDNQGVDVVLNSLNGDFINKSFDVLRKGGRFVEIGKIGVWSQEEATAYRSDATYLPFDLGEVTGKDLGLMTRMLSELVTQFESGILHALPQTTFPIEQVANAYRYMQQTKHIGKVILTYNAEPAPAIKPDANYIVTGGLGGLGLQVAQQLADQGARHLTLSSRSGANSDAAKQLLADLDDQGVNVSVVKADASNAADVATLLATAQKAAPVRGIIHAAGVIDDASILKQTDASIAKVMGPKVQGALNLHTQSQALQLDHFICFSSIASLMGSPGQTNYAAANAVIDSLMQQRQALGLPGMSINWGPWDETGMAADMSFDGEGLEKIKPDLGLQTLNNLMQLPLHQSPAQVGVFPMNWAMFMQQFPEDQQPPFVSLMARQSMQGSAVKSKAKSGTSDILVQLKSSSGDEQKTMLINYISEQLLQVLGLDSDQSLPANQPWNELGLDSLMTVELKNRLDRSLRVSVPIETIMQEATTLLIADMIIDSLANVSLDTAENEATNEGISAAQKHMDALNSDVEMLALIPQTYTNVEEQRDRQVLINGQWRSDFASCNYLGMDLHQDVIDSIPAALDKWGVHPSWTRAVASPGLYPELEQELADLVGAPKTLIFPSIHLLHMGVLPLLAGFGGVILKDNSAHHSIYEACLRCQADGIEWTEFAHNDLDALEEKLKRYRPDQNKIIAIDGVYSMSGEFPPLPEMSALAKKYNAIIYLDDAHGIGVIGENPTEEMPYGYGGGGVVKYYGMDYEADRIVYVGGLSKSFSSYGSFVTCFDQAMKSRLSLAGPFVFSGPSPVASLASALAGLKVNRKEGDQMRERVYQLTRKLVSAAKDMGYEVDNEHNFPIVGVVIGNVDEVTEACDMMWEHNILITPAIYPAVAMHRNLVRFSITASNTEAEIDQAITALQAVRKMVLAKRDTAQLEVQG</sequence>
<dbReference type="UniPathway" id="UPA00094"/>